<dbReference type="OrthoDB" id="426882at2759"/>
<feature type="domain" description="Zn(2)-C6 fungal-type" evidence="3">
    <location>
        <begin position="59"/>
        <end position="91"/>
    </location>
</feature>
<dbReference type="SMART" id="SM00066">
    <property type="entry name" value="GAL4"/>
    <property type="match status" value="1"/>
</dbReference>
<evidence type="ECO:0000256" key="2">
    <source>
        <dbReference type="SAM" id="MobiDB-lite"/>
    </source>
</evidence>
<dbReference type="Proteomes" id="UP000236664">
    <property type="component" value="Unassembled WGS sequence"/>
</dbReference>
<feature type="region of interest" description="Disordered" evidence="2">
    <location>
        <begin position="1"/>
        <end position="47"/>
    </location>
</feature>
<gene>
    <name evidence="4" type="ORF">FNYG_07097</name>
</gene>
<proteinExistence type="predicted"/>
<dbReference type="InterPro" id="IPR036864">
    <property type="entry name" value="Zn2-C6_fun-type_DNA-bd_sf"/>
</dbReference>
<keyword evidence="5" id="KW-1185">Reference proteome</keyword>
<sequence length="737" mass="84096">MSSPPLRSLNNKGEPSSVHGFRRLEPAPVSTYESTGSGSDQGPPLLSYLRPRAKQTKIACESCRKRKARARCGGQRPKCKGCINRDIQCHYQAPEWDLKRKYDEIQERSSLYEQLCFLLTCLPEREAQGIFRRLREGADVATTMRQVQDGDLPLQPAWAPETRLHYEFPCSTSTPAALLSPDNPYLGSTIFEVTSHTLPLSPEQTEALVNGFETINMAPYNTAELMDPYIPDIQVSKWTSVEADDELLRTLLRSYFLHDYANYTCFQKDIFLQAMRDSDTRFCSPLLVNAVLAEVCVGHKNPTTHRSAKSPPQHSYRTATHRAWRSENLGYTFLTEAKRLWELVSSKCMLTTLHAAMVLHTIYTMNGMDQVGISYLLQSVQIAQYLKLFAPEQTEGKTKTARVFTAWALYRWQSLQAFHNLRAPLIRGPPATPMPDPDEEPSWYGELWLRYPPSLKLVPMHFGYVYRAQAGLRRIANMITCIRFTGQKAARSLPASDLDRLQKVLDDWYIGLPEPIKSHRAVLPSQLIMHMEYCVLLFKVAQMVQEEMEPPRTPTVEAVNNNTQPSKRVEYALRCLETVLRLYHLRHSFEHGDTYLTYFLSILAYSTIENMNGNSISPDDAKALETLRATLLLAIKGLYDQGQHVYVSSAMCRLIRDRLTKEDMTALRRYTKWTNDQPLVPHYVRSTFPVTVVMLEEDWKLETVEILVKKYDQLALEANEGDSSTAITPDEKSEQAG</sequence>
<dbReference type="Gene3D" id="4.10.240.10">
    <property type="entry name" value="Zn(2)-C6 fungal-type DNA-binding domain"/>
    <property type="match status" value="1"/>
</dbReference>
<dbReference type="InterPro" id="IPR001138">
    <property type="entry name" value="Zn2Cys6_DnaBD"/>
</dbReference>
<dbReference type="GO" id="GO:0008270">
    <property type="term" value="F:zinc ion binding"/>
    <property type="evidence" value="ECO:0007669"/>
    <property type="project" value="InterPro"/>
</dbReference>
<feature type="compositionally biased region" description="Polar residues" evidence="2">
    <location>
        <begin position="31"/>
        <end position="40"/>
    </location>
</feature>
<accession>A0A2K0WB67</accession>
<protein>
    <recommendedName>
        <fullName evidence="3">Zn(2)-C6 fungal-type domain-containing protein</fullName>
    </recommendedName>
</protein>
<comment type="caution">
    <text evidence="4">The sequence shown here is derived from an EMBL/GenBank/DDBJ whole genome shotgun (WGS) entry which is preliminary data.</text>
</comment>
<dbReference type="PANTHER" id="PTHR47256">
    <property type="entry name" value="ZN(II)2CYS6 TRANSCRIPTION FACTOR (EUROFUNG)-RELATED"/>
    <property type="match status" value="1"/>
</dbReference>
<dbReference type="Pfam" id="PF00172">
    <property type="entry name" value="Zn_clus"/>
    <property type="match status" value="1"/>
</dbReference>
<dbReference type="STRING" id="42673.A0A2K0WB67"/>
<evidence type="ECO:0000259" key="3">
    <source>
        <dbReference type="PROSITE" id="PS50048"/>
    </source>
</evidence>
<dbReference type="SUPFAM" id="SSF57701">
    <property type="entry name" value="Zn2/Cys6 DNA-binding domain"/>
    <property type="match status" value="1"/>
</dbReference>
<name>A0A2K0WB67_GIBNY</name>
<evidence type="ECO:0000313" key="4">
    <source>
        <dbReference type="EMBL" id="PNP79481.1"/>
    </source>
</evidence>
<keyword evidence="1" id="KW-0539">Nucleus</keyword>
<feature type="compositionally biased region" description="Polar residues" evidence="2">
    <location>
        <begin position="1"/>
        <end position="14"/>
    </location>
</feature>
<dbReference type="InterPro" id="IPR053187">
    <property type="entry name" value="Notoamide_regulator"/>
</dbReference>
<dbReference type="PANTHER" id="PTHR47256:SF1">
    <property type="entry name" value="ZN(II)2CYS6 TRANSCRIPTION FACTOR (EUROFUNG)"/>
    <property type="match status" value="1"/>
</dbReference>
<evidence type="ECO:0000256" key="1">
    <source>
        <dbReference type="ARBA" id="ARBA00023242"/>
    </source>
</evidence>
<organism evidence="4 5">
    <name type="scientific">Gibberella nygamai</name>
    <name type="common">Bean root rot disease fungus</name>
    <name type="synonym">Fusarium nygamai</name>
    <dbReference type="NCBI Taxonomy" id="42673"/>
    <lineage>
        <taxon>Eukaryota</taxon>
        <taxon>Fungi</taxon>
        <taxon>Dikarya</taxon>
        <taxon>Ascomycota</taxon>
        <taxon>Pezizomycotina</taxon>
        <taxon>Sordariomycetes</taxon>
        <taxon>Hypocreomycetidae</taxon>
        <taxon>Hypocreales</taxon>
        <taxon>Nectriaceae</taxon>
        <taxon>Fusarium</taxon>
        <taxon>Fusarium fujikuroi species complex</taxon>
    </lineage>
</organism>
<dbReference type="CDD" id="cd12148">
    <property type="entry name" value="fungal_TF_MHR"/>
    <property type="match status" value="1"/>
</dbReference>
<evidence type="ECO:0000313" key="5">
    <source>
        <dbReference type="Proteomes" id="UP000236664"/>
    </source>
</evidence>
<dbReference type="PROSITE" id="PS50048">
    <property type="entry name" value="ZN2_CY6_FUNGAL_2"/>
    <property type="match status" value="1"/>
</dbReference>
<dbReference type="CDD" id="cd00067">
    <property type="entry name" value="GAL4"/>
    <property type="match status" value="1"/>
</dbReference>
<dbReference type="AlphaFoldDB" id="A0A2K0WB67"/>
<dbReference type="EMBL" id="MTQA01000090">
    <property type="protein sequence ID" value="PNP79481.1"/>
    <property type="molecule type" value="Genomic_DNA"/>
</dbReference>
<dbReference type="GO" id="GO:0000981">
    <property type="term" value="F:DNA-binding transcription factor activity, RNA polymerase II-specific"/>
    <property type="evidence" value="ECO:0007669"/>
    <property type="project" value="InterPro"/>
</dbReference>
<reference evidence="4 5" key="1">
    <citation type="submission" date="2017-06" db="EMBL/GenBank/DDBJ databases">
        <title>Genome of Fusarium nygamai isolate CS10214.</title>
        <authorList>
            <person name="Gardiner D.M."/>
            <person name="Obanor F."/>
            <person name="Kazan K."/>
        </authorList>
    </citation>
    <scope>NUCLEOTIDE SEQUENCE [LARGE SCALE GENOMIC DNA]</scope>
    <source>
        <strain evidence="4 5">CS10214</strain>
    </source>
</reference>